<evidence type="ECO:0000313" key="5">
    <source>
        <dbReference type="EMBL" id="OGI63965.1"/>
    </source>
</evidence>
<protein>
    <submittedName>
        <fullName evidence="5">Taurine catabolism dioxygenase TauD</fullName>
    </submittedName>
</protein>
<comment type="cofactor">
    <cofactor evidence="1">
        <name>Fe(2+)</name>
        <dbReference type="ChEBI" id="CHEBI:29033"/>
    </cofactor>
</comment>
<dbReference type="GO" id="GO:0016706">
    <property type="term" value="F:2-oxoglutarate-dependent dioxygenase activity"/>
    <property type="evidence" value="ECO:0007669"/>
    <property type="project" value="UniProtKB-ARBA"/>
</dbReference>
<dbReference type="GO" id="GO:0017000">
    <property type="term" value="P:antibiotic biosynthetic process"/>
    <property type="evidence" value="ECO:0007669"/>
    <property type="project" value="UniProtKB-KW"/>
</dbReference>
<dbReference type="InterPro" id="IPR050411">
    <property type="entry name" value="AlphaKG_dependent_hydroxylases"/>
</dbReference>
<comment type="caution">
    <text evidence="5">The sequence shown here is derived from an EMBL/GenBank/DDBJ whole genome shotgun (WGS) entry which is preliminary data.</text>
</comment>
<keyword evidence="2" id="KW-0560">Oxidoreductase</keyword>
<evidence type="ECO:0000256" key="1">
    <source>
        <dbReference type="ARBA" id="ARBA00001954"/>
    </source>
</evidence>
<dbReference type="PANTHER" id="PTHR10696:SF56">
    <property type="entry name" value="TAUD_TFDA-LIKE DOMAIN-CONTAINING PROTEIN"/>
    <property type="match status" value="1"/>
</dbReference>
<dbReference type="Proteomes" id="UP000179076">
    <property type="component" value="Unassembled WGS sequence"/>
</dbReference>
<dbReference type="PANTHER" id="PTHR10696">
    <property type="entry name" value="GAMMA-BUTYROBETAINE HYDROXYLASE-RELATED"/>
    <property type="match status" value="1"/>
</dbReference>
<dbReference type="InterPro" id="IPR042098">
    <property type="entry name" value="TauD-like_sf"/>
</dbReference>
<gene>
    <name evidence="5" type="ORF">A2W18_04695</name>
</gene>
<organism evidence="5 6">
    <name type="scientific">Candidatus Muproteobacteria bacterium RBG_16_60_9</name>
    <dbReference type="NCBI Taxonomy" id="1817755"/>
    <lineage>
        <taxon>Bacteria</taxon>
        <taxon>Pseudomonadati</taxon>
        <taxon>Pseudomonadota</taxon>
        <taxon>Candidatus Muproteobacteria</taxon>
    </lineage>
</organism>
<dbReference type="EMBL" id="MFSP01000145">
    <property type="protein sequence ID" value="OGI63965.1"/>
    <property type="molecule type" value="Genomic_DNA"/>
</dbReference>
<evidence type="ECO:0000256" key="2">
    <source>
        <dbReference type="ARBA" id="ARBA00023002"/>
    </source>
</evidence>
<evidence type="ECO:0000313" key="6">
    <source>
        <dbReference type="Proteomes" id="UP000179076"/>
    </source>
</evidence>
<name>A0A1F6V2V7_9PROT</name>
<keyword evidence="5" id="KW-0223">Dioxygenase</keyword>
<keyword evidence="3" id="KW-0045">Antibiotic biosynthesis</keyword>
<dbReference type="Pfam" id="PF02668">
    <property type="entry name" value="TauD"/>
    <property type="match status" value="1"/>
</dbReference>
<evidence type="ECO:0000256" key="3">
    <source>
        <dbReference type="ARBA" id="ARBA00023194"/>
    </source>
</evidence>
<dbReference type="AlphaFoldDB" id="A0A1F6V2V7"/>
<reference evidence="5 6" key="1">
    <citation type="journal article" date="2016" name="Nat. Commun.">
        <title>Thousands of microbial genomes shed light on interconnected biogeochemical processes in an aquifer system.</title>
        <authorList>
            <person name="Anantharaman K."/>
            <person name="Brown C.T."/>
            <person name="Hug L.A."/>
            <person name="Sharon I."/>
            <person name="Castelle C.J."/>
            <person name="Probst A.J."/>
            <person name="Thomas B.C."/>
            <person name="Singh A."/>
            <person name="Wilkins M.J."/>
            <person name="Karaoz U."/>
            <person name="Brodie E.L."/>
            <person name="Williams K.H."/>
            <person name="Hubbard S.S."/>
            <person name="Banfield J.F."/>
        </authorList>
    </citation>
    <scope>NUCLEOTIDE SEQUENCE [LARGE SCALE GENOMIC DNA]</scope>
</reference>
<dbReference type="SUPFAM" id="SSF51197">
    <property type="entry name" value="Clavaminate synthase-like"/>
    <property type="match status" value="1"/>
</dbReference>
<proteinExistence type="predicted"/>
<accession>A0A1F6V2V7</accession>
<evidence type="ECO:0000259" key="4">
    <source>
        <dbReference type="Pfam" id="PF02668"/>
    </source>
</evidence>
<feature type="domain" description="TauD/TfdA-like" evidence="4">
    <location>
        <begin position="55"/>
        <end position="304"/>
    </location>
</feature>
<dbReference type="InterPro" id="IPR003819">
    <property type="entry name" value="TauD/TfdA-like"/>
</dbReference>
<sequence length="336" mass="39075">MEPLELHAEWRARDVADPNLWTYRFTDDDVKELDAALHYAKARVKDVLEITRELFPLPNLSAVVDRVEEELINGRGFMRFSGLPMERYSNDDAGMIYWGIGMHLGNPWPQNKHGHLLGDVTDQGKSYGDPTARGNEIGCVRFPYHTDGSDLVGLMCLRKAKSGGTSTVANSVLIHNEMVRWRPDLAAPLYQPVIYDMRGEEPPGGKPYYEMPIFTRHGDRLFMRYIRTYIDSARRHAEVPPLTPAYVEAFDMIDRLAHNPDFNVYMDFEPGDMQFVNNYHVLHARTAYEDYPEPDRKRFLKRLWLETRKLEDRPFYFQIKNSPKSWWLSKGRTKAS</sequence>
<dbReference type="Gene3D" id="3.60.130.10">
    <property type="entry name" value="Clavaminate synthase-like"/>
    <property type="match status" value="1"/>
</dbReference>